<proteinExistence type="predicted"/>
<dbReference type="Proteomes" id="UP000256253">
    <property type="component" value="Unassembled WGS sequence"/>
</dbReference>
<evidence type="ECO:0000313" key="1">
    <source>
        <dbReference type="EMBL" id="REF30997.1"/>
    </source>
</evidence>
<reference evidence="1 2" key="1">
    <citation type="submission" date="2018-08" db="EMBL/GenBank/DDBJ databases">
        <title>Sequencing the genomes of 1000 actinobacteria strains.</title>
        <authorList>
            <person name="Klenk H.-P."/>
        </authorList>
    </citation>
    <scope>NUCLEOTIDE SEQUENCE [LARGE SCALE GENOMIC DNA]</scope>
    <source>
        <strain evidence="1 2">DSM 22967</strain>
    </source>
</reference>
<keyword evidence="1" id="KW-0418">Kinase</keyword>
<accession>A0A3D9UNT3</accession>
<keyword evidence="1" id="KW-0808">Transferase</keyword>
<organism evidence="1 2">
    <name type="scientific">Calidifontibacter indicus</name>
    <dbReference type="NCBI Taxonomy" id="419650"/>
    <lineage>
        <taxon>Bacteria</taxon>
        <taxon>Bacillati</taxon>
        <taxon>Actinomycetota</taxon>
        <taxon>Actinomycetes</taxon>
        <taxon>Micrococcales</taxon>
        <taxon>Dermacoccaceae</taxon>
        <taxon>Calidifontibacter</taxon>
    </lineage>
</organism>
<dbReference type="AlphaFoldDB" id="A0A3D9UNT3"/>
<keyword evidence="2" id="KW-1185">Reference proteome</keyword>
<dbReference type="OrthoDB" id="3237545at2"/>
<gene>
    <name evidence="1" type="ORF">DFJ65_2036</name>
</gene>
<sequence length="205" mass="21777">MTDLPTAQPADASDDVRTLAQITDTVVAAARAAGDEVTDRTVIVAIDGRSGAGKTSLAELVAERLAAPVVHMDDIYPGWDGLAAALPVLADEVLIPLRSGEPGVFRRWDWAAGEHGGELEVPVAPFVVVEGCGSSVGPAGQLADLRVWLDADAEQRRARGLTRDAGSFDEQWDSWAQQEDELFEADGTREHADLVFDTTDIAATD</sequence>
<dbReference type="Gene3D" id="3.40.50.300">
    <property type="entry name" value="P-loop containing nucleotide triphosphate hydrolases"/>
    <property type="match status" value="1"/>
</dbReference>
<evidence type="ECO:0000313" key="2">
    <source>
        <dbReference type="Proteomes" id="UP000256253"/>
    </source>
</evidence>
<name>A0A3D9UNT3_9MICO</name>
<comment type="caution">
    <text evidence="1">The sequence shown here is derived from an EMBL/GenBank/DDBJ whole genome shotgun (WGS) entry which is preliminary data.</text>
</comment>
<dbReference type="SUPFAM" id="SSF52540">
    <property type="entry name" value="P-loop containing nucleoside triphosphate hydrolases"/>
    <property type="match status" value="1"/>
</dbReference>
<dbReference type="RefSeq" id="WP_115922908.1">
    <property type="nucleotide sequence ID" value="NZ_QTUA01000001.1"/>
</dbReference>
<dbReference type="GO" id="GO:0016301">
    <property type="term" value="F:kinase activity"/>
    <property type="evidence" value="ECO:0007669"/>
    <property type="project" value="UniProtKB-KW"/>
</dbReference>
<dbReference type="InterPro" id="IPR027417">
    <property type="entry name" value="P-loop_NTPase"/>
</dbReference>
<protein>
    <submittedName>
        <fullName evidence="1">Uridine kinase</fullName>
    </submittedName>
</protein>
<dbReference type="EMBL" id="QTUA01000001">
    <property type="protein sequence ID" value="REF30997.1"/>
    <property type="molecule type" value="Genomic_DNA"/>
</dbReference>